<proteinExistence type="predicted"/>
<accession>S2SBI4</accession>
<gene>
    <name evidence="1" type="ORF">Lpp126_02372</name>
</gene>
<dbReference type="Proteomes" id="UP000014243">
    <property type="component" value="Unassembled WGS sequence"/>
</dbReference>
<dbReference type="SUPFAM" id="SSF51726">
    <property type="entry name" value="UROD/MetE-like"/>
    <property type="match status" value="1"/>
</dbReference>
<evidence type="ECO:0000313" key="1">
    <source>
        <dbReference type="EMBL" id="EPC86749.1"/>
    </source>
</evidence>
<dbReference type="AlphaFoldDB" id="S2SBI4"/>
<evidence type="ECO:0000313" key="2">
    <source>
        <dbReference type="Proteomes" id="UP000014243"/>
    </source>
</evidence>
<dbReference type="PANTHER" id="PTHR43844:SF1">
    <property type="entry name" value="METHIONINE SYNTHASE"/>
    <property type="match status" value="1"/>
</dbReference>
<comment type="caution">
    <text evidence="1">The sequence shown here is derived from an EMBL/GenBank/DDBJ whole genome shotgun (WGS) entry which is preliminary data.</text>
</comment>
<dbReference type="InterPro" id="IPR038071">
    <property type="entry name" value="UROD/MetE-like_sf"/>
</dbReference>
<reference evidence="1 2" key="1">
    <citation type="journal article" date="2013" name="PLoS ONE">
        <title>Lactobacillus paracasei comparative genomics: towards species pan-genome definition and exploitation of diversity.</title>
        <authorList>
            <person name="Smokvina T."/>
            <person name="Wels M."/>
            <person name="Polka J."/>
            <person name="Chervaux C."/>
            <person name="Brisse S."/>
            <person name="Boekhorst J."/>
            <person name="van Hylckama Vlieg J.E."/>
            <person name="Siezen R.J."/>
        </authorList>
    </citation>
    <scope>NUCLEOTIDE SEQUENCE [LARGE SCALE GENOMIC DNA]</scope>
    <source>
        <strain evidence="1 2">Lpp126</strain>
    </source>
</reference>
<dbReference type="Gene3D" id="3.20.20.210">
    <property type="match status" value="1"/>
</dbReference>
<protein>
    <submittedName>
        <fullName evidence="1">Uncharacterized protein</fullName>
    </submittedName>
</protein>
<organism evidence="1 2">
    <name type="scientific">Lacticaseibacillus paracasei subsp. paracasei Lpp126</name>
    <dbReference type="NCBI Taxonomy" id="1256206"/>
    <lineage>
        <taxon>Bacteria</taxon>
        <taxon>Bacillati</taxon>
        <taxon>Bacillota</taxon>
        <taxon>Bacilli</taxon>
        <taxon>Lactobacillales</taxon>
        <taxon>Lactobacillaceae</taxon>
        <taxon>Lacticaseibacillus</taxon>
    </lineage>
</organism>
<name>S2SBI4_LACPA</name>
<dbReference type="PANTHER" id="PTHR43844">
    <property type="entry name" value="METHIONINE SYNTHASE"/>
    <property type="match status" value="1"/>
</dbReference>
<feature type="non-terminal residue" evidence="1">
    <location>
        <position position="67"/>
    </location>
</feature>
<dbReference type="EMBL" id="ANKC01000141">
    <property type="protein sequence ID" value="EPC86749.1"/>
    <property type="molecule type" value="Genomic_DNA"/>
</dbReference>
<sequence length="67" mass="7589">MTEKVQIKAPFRADLVGSLLRPERLKAAHQQLAIGEIKQDQELNIQHAAIERIVKRQVELGFKAVTD</sequence>